<evidence type="ECO:0000256" key="8">
    <source>
        <dbReference type="ARBA" id="ARBA00048744"/>
    </source>
</evidence>
<evidence type="ECO:0000256" key="3">
    <source>
        <dbReference type="ARBA" id="ARBA00022679"/>
    </source>
</evidence>
<organism evidence="11 12">
    <name type="scientific">ssRNA phage SRR5208570_1</name>
    <dbReference type="NCBI Taxonomy" id="2786378"/>
    <lineage>
        <taxon>Viruses</taxon>
        <taxon>Riboviria</taxon>
        <taxon>Orthornavirae</taxon>
        <taxon>Lenarviricota</taxon>
        <taxon>Leviviricetes</taxon>
        <taxon>Norzivirales</taxon>
        <taxon>Fiersviridae</taxon>
        <taxon>Chahsmivirus</taxon>
        <taxon>Chahsmivirus limivicinum</taxon>
    </lineage>
</organism>
<keyword evidence="4" id="KW-0548">Nucleotidyltransferase</keyword>
<evidence type="ECO:0000256" key="4">
    <source>
        <dbReference type="ARBA" id="ARBA00022695"/>
    </source>
</evidence>
<feature type="binding site" evidence="9">
    <location>
        <position position="309"/>
    </location>
    <ligand>
        <name>Mg(2+)</name>
        <dbReference type="ChEBI" id="CHEBI:18420"/>
        <label>2</label>
    </ligand>
</feature>
<dbReference type="EC" id="2.7.7.48" evidence="1"/>
<dbReference type="InterPro" id="IPR005093">
    <property type="entry name" value="RNArep_beta"/>
</dbReference>
<evidence type="ECO:0000256" key="6">
    <source>
        <dbReference type="ARBA" id="ARBA00022953"/>
    </source>
</evidence>
<protein>
    <recommendedName>
        <fullName evidence="1">RNA-directed RNA polymerase</fullName>
        <ecNumber evidence="1">2.7.7.48</ecNumber>
    </recommendedName>
    <alternativeName>
        <fullName evidence="7">RNA replicase beta chain</fullName>
    </alternativeName>
</protein>
<evidence type="ECO:0000256" key="9">
    <source>
        <dbReference type="PIRSR" id="PIRSR605093-1"/>
    </source>
</evidence>
<dbReference type="KEGG" id="vg:80398162"/>
<feature type="binding site" evidence="9">
    <location>
        <position position="393"/>
    </location>
    <ligand>
        <name>Mg(2+)</name>
        <dbReference type="ChEBI" id="CHEBI:18420"/>
        <label>2</label>
    </ligand>
</feature>
<keyword evidence="3" id="KW-0808">Transferase</keyword>
<comment type="catalytic activity">
    <reaction evidence="8">
        <text>RNA(n) + a ribonucleoside 5'-triphosphate = RNA(n+1) + diphosphate</text>
        <dbReference type="Rhea" id="RHEA:21248"/>
        <dbReference type="Rhea" id="RHEA-COMP:14527"/>
        <dbReference type="Rhea" id="RHEA-COMP:17342"/>
        <dbReference type="ChEBI" id="CHEBI:33019"/>
        <dbReference type="ChEBI" id="CHEBI:61557"/>
        <dbReference type="ChEBI" id="CHEBI:140395"/>
        <dbReference type="EC" id="2.7.7.48"/>
    </reaction>
</comment>
<keyword evidence="12" id="KW-1185">Reference proteome</keyword>
<keyword evidence="9" id="KW-0460">Magnesium</keyword>
<dbReference type="Proteomes" id="UP000680121">
    <property type="component" value="Segment"/>
</dbReference>
<dbReference type="PROSITE" id="PS50522">
    <property type="entry name" value="RDRP_PHAGE"/>
    <property type="match status" value="1"/>
</dbReference>
<gene>
    <name evidence="11" type="primary">SRR5208570_1_4</name>
</gene>
<evidence type="ECO:0000256" key="1">
    <source>
        <dbReference type="ARBA" id="ARBA00012494"/>
    </source>
</evidence>
<dbReference type="GeneID" id="80398162"/>
<dbReference type="EMBL" id="BK013620">
    <property type="protein sequence ID" value="DAD50764.1"/>
    <property type="molecule type" value="Genomic_RNA"/>
</dbReference>
<proteinExistence type="predicted"/>
<name>A0A8S5KZY9_9VIRU</name>
<keyword evidence="9" id="KW-0479">Metal-binding</keyword>
<evidence type="ECO:0000256" key="7">
    <source>
        <dbReference type="ARBA" id="ARBA00030248"/>
    </source>
</evidence>
<evidence type="ECO:0000256" key="5">
    <source>
        <dbReference type="ARBA" id="ARBA00022741"/>
    </source>
</evidence>
<sequence>MKRKHKSVLEYKKYSRDRLNGSELVLTRSESSETLDAVFFHTCSSVDSPRSLAAWLLYESKEFGQLVRLEMDPDHYQCAERYADDALVTKMLSKYPEFKHESLDPEGTAKASFVSWEAACALTNRKFRKLDLDPSLWDPMMLEIFSSARRKIRSILRKPDLDSISEKFAWGPGVTTSTSGPETSAYAKFGNRLDVTSNSLVMGHCCVNSTPSWVNCQLQTDNFPSIEVSLTYDAFDIVRGNEIVFVPKNAKTHRVIAKEPHVNSYLQKGYGSEIRSLLKRYAGIDLNDQSINQRLALLGSLNNLLATIDLSGASDTISYELVKFLLPEDWFNLLDSCRSKQGLFEKNWISFEKFSSMGNGFTFELESLIFYALAKASVEYSRSEIRLVSVYGDDIIVPSESYEVVAKVIEYAGFTMNETKSFANGPFRESCGKDYFLGHDVRPIFIKESISTYESIFKLANSIRRYSHRRNFNYGCDNRFLAIWDYLYTRVGKDFRSFLIPDGFGDSGFIVNFDEAAPFLHRAKHGWEGFVFDALIRLPLKKGMRDEHRAYTAMLSAAGAPNFDGLNKGVNLLKEAVEEKLPLLGHHDLRRKTYLKKARIHTNGWYDLGPWI</sequence>
<evidence type="ECO:0000313" key="12">
    <source>
        <dbReference type="Proteomes" id="UP000680121"/>
    </source>
</evidence>
<feature type="domain" description="RdRp catalytic" evidence="10">
    <location>
        <begin position="294"/>
        <end position="425"/>
    </location>
</feature>
<evidence type="ECO:0000259" key="10">
    <source>
        <dbReference type="PROSITE" id="PS50522"/>
    </source>
</evidence>
<keyword evidence="6" id="KW-0693">Viral RNA replication</keyword>
<evidence type="ECO:0000256" key="2">
    <source>
        <dbReference type="ARBA" id="ARBA00022484"/>
    </source>
</evidence>
<dbReference type="Pfam" id="PF03431">
    <property type="entry name" value="RNA_replicase_B"/>
    <property type="match status" value="1"/>
</dbReference>
<keyword evidence="5" id="KW-0547">Nucleotide-binding</keyword>
<comment type="cofactor">
    <cofactor evidence="9">
        <name>Mg(2+)</name>
        <dbReference type="ChEBI" id="CHEBI:18420"/>
    </cofactor>
    <text evidence="9">Binds 2 Mg(2+) per subunit.</text>
</comment>
<dbReference type="InterPro" id="IPR043502">
    <property type="entry name" value="DNA/RNA_pol_sf"/>
</dbReference>
<dbReference type="InterPro" id="IPR007096">
    <property type="entry name" value="RNA-dir_Rpol_cat_phage"/>
</dbReference>
<keyword evidence="2 11" id="KW-0696">RNA-directed RNA polymerase</keyword>
<reference evidence="11" key="1">
    <citation type="submission" date="2020-09" db="EMBL/GenBank/DDBJ databases">
        <title>Leviviricetes taxonomy.</title>
        <authorList>
            <person name="Stockdale S.R."/>
            <person name="Callanan J."/>
            <person name="Adriaenssens E.M."/>
            <person name="Kuhn J.H."/>
            <person name="Rumnieks J."/>
            <person name="Shkoporov A."/>
            <person name="Draper L.A."/>
            <person name="Ross P."/>
            <person name="Hill C."/>
        </authorList>
    </citation>
    <scope>NUCLEOTIDE SEQUENCE</scope>
</reference>
<dbReference type="GO" id="GO:0046872">
    <property type="term" value="F:metal ion binding"/>
    <property type="evidence" value="ECO:0007669"/>
    <property type="project" value="UniProtKB-KW"/>
</dbReference>
<dbReference type="GO" id="GO:0039694">
    <property type="term" value="P:viral RNA genome replication"/>
    <property type="evidence" value="ECO:0007669"/>
    <property type="project" value="InterPro"/>
</dbReference>
<dbReference type="RefSeq" id="YP_010769212.1">
    <property type="nucleotide sequence ID" value="NC_073909.1"/>
</dbReference>
<evidence type="ECO:0000313" key="11">
    <source>
        <dbReference type="EMBL" id="DAD50764.1"/>
    </source>
</evidence>
<dbReference type="GO" id="GO:0003968">
    <property type="term" value="F:RNA-directed RNA polymerase activity"/>
    <property type="evidence" value="ECO:0007669"/>
    <property type="project" value="UniProtKB-KW"/>
</dbReference>
<dbReference type="SUPFAM" id="SSF56672">
    <property type="entry name" value="DNA/RNA polymerases"/>
    <property type="match status" value="1"/>
</dbReference>
<dbReference type="GO" id="GO:0000166">
    <property type="term" value="F:nucleotide binding"/>
    <property type="evidence" value="ECO:0007669"/>
    <property type="project" value="UniProtKB-KW"/>
</dbReference>
<accession>A0A8S5KZY9</accession>
<feature type="binding site" evidence="9">
    <location>
        <position position="394"/>
    </location>
    <ligand>
        <name>Mg(2+)</name>
        <dbReference type="ChEBI" id="CHEBI:18420"/>
        <label>2</label>
    </ligand>
</feature>